<dbReference type="Proteomes" id="UP000622580">
    <property type="component" value="Unassembled WGS sequence"/>
</dbReference>
<evidence type="ECO:0000259" key="2">
    <source>
        <dbReference type="Pfam" id="PF13539"/>
    </source>
</evidence>
<comment type="caution">
    <text evidence="3">The sequence shown here is derived from an EMBL/GenBank/DDBJ whole genome shotgun (WGS) entry which is preliminary data.</text>
</comment>
<keyword evidence="4" id="KW-1185">Reference proteome</keyword>
<name>A0A941D3X1_9CAUL</name>
<evidence type="ECO:0000313" key="4">
    <source>
        <dbReference type="Proteomes" id="UP000622580"/>
    </source>
</evidence>
<feature type="domain" description="Peptidase M15C" evidence="2">
    <location>
        <begin position="182"/>
        <end position="248"/>
    </location>
</feature>
<dbReference type="InterPro" id="IPR039561">
    <property type="entry name" value="Peptidase_M15C"/>
</dbReference>
<dbReference type="Pfam" id="PF13539">
    <property type="entry name" value="Peptidase_M15_4"/>
    <property type="match status" value="1"/>
</dbReference>
<proteinExistence type="predicted"/>
<dbReference type="PROSITE" id="PS51257">
    <property type="entry name" value="PROKAR_LIPOPROTEIN"/>
    <property type="match status" value="1"/>
</dbReference>
<dbReference type="InterPro" id="IPR009045">
    <property type="entry name" value="Zn_M74/Hedgehog-like"/>
</dbReference>
<dbReference type="EMBL" id="JAGSGD010000002">
    <property type="protein sequence ID" value="MBR7621636.1"/>
    <property type="molecule type" value="Genomic_DNA"/>
</dbReference>
<dbReference type="GO" id="GO:0008233">
    <property type="term" value="F:peptidase activity"/>
    <property type="evidence" value="ECO:0007669"/>
    <property type="project" value="InterPro"/>
</dbReference>
<dbReference type="RefSeq" id="WP_215343148.1">
    <property type="nucleotide sequence ID" value="NZ_JAGSGD010000002.1"/>
</dbReference>
<accession>A0A941D3X1</accession>
<dbReference type="Gene3D" id="3.30.1380.10">
    <property type="match status" value="1"/>
</dbReference>
<dbReference type="AlphaFoldDB" id="A0A941D3X1"/>
<protein>
    <submittedName>
        <fullName evidence="3">M15 family metallopeptidase</fullName>
    </submittedName>
</protein>
<reference evidence="3" key="1">
    <citation type="submission" date="2021-04" db="EMBL/GenBank/DDBJ databases">
        <title>Draft genome assembly of strain Phenylobacterium sp. 20VBR1 using MiniION and Illumina platforms.</title>
        <authorList>
            <person name="Thomas F.A."/>
            <person name="Krishnan K.P."/>
            <person name="Sinha R.K."/>
        </authorList>
    </citation>
    <scope>NUCLEOTIDE SEQUENCE</scope>
    <source>
        <strain evidence="3">20VBR1</strain>
    </source>
</reference>
<gene>
    <name evidence="3" type="ORF">JKL49_19750</name>
</gene>
<sequence>MNRWGAGLAISAALLLSGCATLSARLAPGPGALASAYPDQVWGVRDGQLIMTDGTRFPVSEGGPSKTTERALDQADIADMFAQPYRRRPQKTAPTDDPGRARYEPLFLKMYGDCSSRAFQAHMRKVLWMPISAQGGSVNVTTINGVDKALEAVVADLQTLPPEMIKYLVPTAGAYNCRPVAGTARRSMHAYGAAIDISTAQSDYWLWKGGEGAVWANRIPPQIVAVFERHGFIWGGRWRHFDTMHFEYRPELLPGARQPKVAAGFGAHRATKP</sequence>
<evidence type="ECO:0000313" key="3">
    <source>
        <dbReference type="EMBL" id="MBR7621636.1"/>
    </source>
</evidence>
<feature type="chain" id="PRO_5037921943" evidence="1">
    <location>
        <begin position="27"/>
        <end position="273"/>
    </location>
</feature>
<feature type="signal peptide" evidence="1">
    <location>
        <begin position="1"/>
        <end position="26"/>
    </location>
</feature>
<evidence type="ECO:0000256" key="1">
    <source>
        <dbReference type="SAM" id="SignalP"/>
    </source>
</evidence>
<keyword evidence="1" id="KW-0732">Signal</keyword>
<organism evidence="3 4">
    <name type="scientific">Phenylobacterium glaciei</name>
    <dbReference type="NCBI Taxonomy" id="2803784"/>
    <lineage>
        <taxon>Bacteria</taxon>
        <taxon>Pseudomonadati</taxon>
        <taxon>Pseudomonadota</taxon>
        <taxon>Alphaproteobacteria</taxon>
        <taxon>Caulobacterales</taxon>
        <taxon>Caulobacteraceae</taxon>
        <taxon>Phenylobacterium</taxon>
    </lineage>
</organism>
<dbReference type="SUPFAM" id="SSF55166">
    <property type="entry name" value="Hedgehog/DD-peptidase"/>
    <property type="match status" value="1"/>
</dbReference>